<evidence type="ECO:0000313" key="2">
    <source>
        <dbReference type="Proteomes" id="UP001432251"/>
    </source>
</evidence>
<sequence length="150" mass="16909">MTTSAPAATAALTGLYAEVQQFYARQAHRLDAVRAEEFAATFAQDGEFEHSPDSPPARGREAIAEEVRGFNERRFADDPVQRRHWFNMLDVRPQDDGSIQTEFYALVVITRPGQATPVIAPSCVVRDVLVREDGHLRTLRRKVTQDHLSF</sequence>
<dbReference type="Proteomes" id="UP001432251">
    <property type="component" value="Chromosome"/>
</dbReference>
<organism evidence="1 2">
    <name type="scientific">Streptomyces citrinus</name>
    <dbReference type="NCBI Taxonomy" id="3118173"/>
    <lineage>
        <taxon>Bacteria</taxon>
        <taxon>Bacillati</taxon>
        <taxon>Actinomycetota</taxon>
        <taxon>Actinomycetes</taxon>
        <taxon>Kitasatosporales</taxon>
        <taxon>Streptomycetaceae</taxon>
        <taxon>Streptomyces</taxon>
    </lineage>
</organism>
<reference evidence="1" key="1">
    <citation type="journal article" date="2025" name="Int. J. Syst. Evol. Microbiol.">
        <title>Streptomyces citrinus sp. nov., with yellow diffusible pigment.</title>
        <authorList>
            <person name="He Y."/>
            <person name="Yang E."/>
            <person name="Xu J."/>
            <person name="Sun Y."/>
            <person name="Sun L."/>
        </authorList>
    </citation>
    <scope>NUCLEOTIDE SEQUENCE</scope>
    <source>
        <strain evidence="1">Q6</strain>
    </source>
</reference>
<proteinExistence type="predicted"/>
<gene>
    <name evidence="1" type="ORF">V2W30_03215</name>
</gene>
<keyword evidence="2" id="KW-1185">Reference proteome</keyword>
<name>A0ACD5A5L1_9ACTN</name>
<accession>A0ACD5A5L1</accession>
<protein>
    <submittedName>
        <fullName evidence="1">Nuclear transport factor 2 family protein</fullName>
    </submittedName>
</protein>
<evidence type="ECO:0000313" key="1">
    <source>
        <dbReference type="EMBL" id="WWQ62472.1"/>
    </source>
</evidence>
<dbReference type="EMBL" id="CP146022">
    <property type="protein sequence ID" value="WWQ62472.1"/>
    <property type="molecule type" value="Genomic_DNA"/>
</dbReference>